<name>A0A934TUH1_9BURK</name>
<keyword evidence="5" id="KW-0808">Transferase</keyword>
<dbReference type="PANTHER" id="PTHR42878">
    <property type="entry name" value="TWO-COMPONENT HISTIDINE KINASE"/>
    <property type="match status" value="1"/>
</dbReference>
<dbReference type="SUPFAM" id="SSF55874">
    <property type="entry name" value="ATPase domain of HSP90 chaperone/DNA topoisomerase II/histidine kinase"/>
    <property type="match status" value="1"/>
</dbReference>
<dbReference type="InterPro" id="IPR036890">
    <property type="entry name" value="HATPase_C_sf"/>
</dbReference>
<dbReference type="FunFam" id="3.30.565.10:FF:000006">
    <property type="entry name" value="Sensor histidine kinase WalK"/>
    <property type="match status" value="1"/>
</dbReference>
<comment type="catalytic activity">
    <reaction evidence="1">
        <text>ATP + protein L-histidine = ADP + protein N-phospho-L-histidine.</text>
        <dbReference type="EC" id="2.7.13.3"/>
    </reaction>
</comment>
<comment type="subcellular location">
    <subcellularLocation>
        <location evidence="2">Cell inner membrane</location>
        <topology evidence="2">Multi-pass membrane protein</topology>
    </subcellularLocation>
</comment>
<keyword evidence="6" id="KW-0418">Kinase</keyword>
<dbReference type="SMART" id="SM00388">
    <property type="entry name" value="HisKA"/>
    <property type="match status" value="1"/>
</dbReference>
<evidence type="ECO:0000256" key="5">
    <source>
        <dbReference type="ARBA" id="ARBA00022679"/>
    </source>
</evidence>
<dbReference type="GO" id="GO:0007234">
    <property type="term" value="P:osmosensory signaling via phosphorelay pathway"/>
    <property type="evidence" value="ECO:0007669"/>
    <property type="project" value="TreeGrafter"/>
</dbReference>
<gene>
    <name evidence="8" type="ORF">JJB11_16205</name>
</gene>
<dbReference type="GO" id="GO:0000156">
    <property type="term" value="F:phosphorelay response regulator activity"/>
    <property type="evidence" value="ECO:0007669"/>
    <property type="project" value="TreeGrafter"/>
</dbReference>
<dbReference type="GO" id="GO:0030295">
    <property type="term" value="F:protein kinase activator activity"/>
    <property type="evidence" value="ECO:0007669"/>
    <property type="project" value="TreeGrafter"/>
</dbReference>
<keyword evidence="4" id="KW-0597">Phosphoprotein</keyword>
<dbReference type="InterPro" id="IPR035965">
    <property type="entry name" value="PAS-like_dom_sf"/>
</dbReference>
<feature type="domain" description="Histidine kinase" evidence="7">
    <location>
        <begin position="142"/>
        <end position="356"/>
    </location>
</feature>
<dbReference type="Gene3D" id="3.30.565.10">
    <property type="entry name" value="Histidine kinase-like ATPase, C-terminal domain"/>
    <property type="match status" value="1"/>
</dbReference>
<proteinExistence type="predicted"/>
<dbReference type="SUPFAM" id="SSF47384">
    <property type="entry name" value="Homodimeric domain of signal transducing histidine kinase"/>
    <property type="match status" value="1"/>
</dbReference>
<dbReference type="CDD" id="cd00082">
    <property type="entry name" value="HisKA"/>
    <property type="match status" value="1"/>
</dbReference>
<dbReference type="InterPro" id="IPR003661">
    <property type="entry name" value="HisK_dim/P_dom"/>
</dbReference>
<dbReference type="GO" id="GO:0005886">
    <property type="term" value="C:plasma membrane"/>
    <property type="evidence" value="ECO:0007669"/>
    <property type="project" value="UniProtKB-SubCell"/>
</dbReference>
<dbReference type="InterPro" id="IPR036097">
    <property type="entry name" value="HisK_dim/P_sf"/>
</dbReference>
<evidence type="ECO:0000256" key="4">
    <source>
        <dbReference type="ARBA" id="ARBA00022553"/>
    </source>
</evidence>
<dbReference type="Pfam" id="PF02518">
    <property type="entry name" value="HATPase_c"/>
    <property type="match status" value="1"/>
</dbReference>
<dbReference type="GO" id="GO:0000155">
    <property type="term" value="F:phosphorelay sensor kinase activity"/>
    <property type="evidence" value="ECO:0007669"/>
    <property type="project" value="InterPro"/>
</dbReference>
<evidence type="ECO:0000259" key="7">
    <source>
        <dbReference type="PROSITE" id="PS50109"/>
    </source>
</evidence>
<dbReference type="Proteomes" id="UP000630528">
    <property type="component" value="Unassembled WGS sequence"/>
</dbReference>
<keyword evidence="9" id="KW-1185">Reference proteome</keyword>
<evidence type="ECO:0000313" key="9">
    <source>
        <dbReference type="Proteomes" id="UP000630528"/>
    </source>
</evidence>
<evidence type="ECO:0000313" key="8">
    <source>
        <dbReference type="EMBL" id="MBK6007643.1"/>
    </source>
</evidence>
<evidence type="ECO:0000256" key="3">
    <source>
        <dbReference type="ARBA" id="ARBA00012438"/>
    </source>
</evidence>
<sequence>MNLEEPKAELAGAFAVDVDGWRVMWSPQARRIHEFSADRAVSIWEALDFIDLQDRPRVFDAALQCFRLGEPLDIVVGLTASTGRRKRVRLTAFLASQGPDGTPSLKGTIQELPGISPGSGDYDATAQRLLSALLEWEIFGRAIPHELKAPLGIANGFAEALHDRERGALSDTGRLYLSRVLNAQRQLGDLLDALLQFSPLATRPVQRETVDVSQLASEAIALLRSRDADREVHVEIEQGLTVAGDPELLRLLLSNLLGNAWKFTQSRPDARISLRCLHGAQGAVYCVQDNGAGFDMRDATRLFTPFERLHERHHFDGSGVGLAIVRRVVERHGGSVWATSSPGHGASFFFTFASHSEPLAVAQGQAYA</sequence>
<dbReference type="PANTHER" id="PTHR42878:SF15">
    <property type="entry name" value="BACTERIOPHYTOCHROME"/>
    <property type="match status" value="1"/>
</dbReference>
<dbReference type="InterPro" id="IPR005467">
    <property type="entry name" value="His_kinase_dom"/>
</dbReference>
<protein>
    <recommendedName>
        <fullName evidence="3">histidine kinase</fullName>
        <ecNumber evidence="3">2.7.13.3</ecNumber>
    </recommendedName>
</protein>
<dbReference type="InterPro" id="IPR003594">
    <property type="entry name" value="HATPase_dom"/>
</dbReference>
<comment type="caution">
    <text evidence="8">The sequence shown here is derived from an EMBL/GenBank/DDBJ whole genome shotgun (WGS) entry which is preliminary data.</text>
</comment>
<dbReference type="EC" id="2.7.13.3" evidence="3"/>
<dbReference type="Pfam" id="PF00512">
    <property type="entry name" value="HisKA"/>
    <property type="match status" value="1"/>
</dbReference>
<dbReference type="InterPro" id="IPR004358">
    <property type="entry name" value="Sig_transdc_His_kin-like_C"/>
</dbReference>
<dbReference type="RefSeq" id="WP_201173524.1">
    <property type="nucleotide sequence ID" value="NZ_JAEPWM010000006.1"/>
</dbReference>
<dbReference type="Gene3D" id="3.30.450.20">
    <property type="entry name" value="PAS domain"/>
    <property type="match status" value="1"/>
</dbReference>
<evidence type="ECO:0000256" key="2">
    <source>
        <dbReference type="ARBA" id="ARBA00004429"/>
    </source>
</evidence>
<dbReference type="PROSITE" id="PS50109">
    <property type="entry name" value="HIS_KIN"/>
    <property type="match status" value="1"/>
</dbReference>
<dbReference type="SUPFAM" id="SSF55785">
    <property type="entry name" value="PYP-like sensor domain (PAS domain)"/>
    <property type="match status" value="1"/>
</dbReference>
<accession>A0A934TUH1</accession>
<evidence type="ECO:0000256" key="1">
    <source>
        <dbReference type="ARBA" id="ARBA00000085"/>
    </source>
</evidence>
<organism evidence="8 9">
    <name type="scientific">Ramlibacter ginsenosidimutans</name>
    <dbReference type="NCBI Taxonomy" id="502333"/>
    <lineage>
        <taxon>Bacteria</taxon>
        <taxon>Pseudomonadati</taxon>
        <taxon>Pseudomonadota</taxon>
        <taxon>Betaproteobacteria</taxon>
        <taxon>Burkholderiales</taxon>
        <taxon>Comamonadaceae</taxon>
        <taxon>Ramlibacter</taxon>
    </lineage>
</organism>
<reference evidence="8" key="2">
    <citation type="submission" date="2021-01" db="EMBL/GenBank/DDBJ databases">
        <authorList>
            <person name="Kang M."/>
        </authorList>
    </citation>
    <scope>NUCLEOTIDE SEQUENCE</scope>
    <source>
        <strain evidence="8">KACC 17527</strain>
    </source>
</reference>
<dbReference type="Gene3D" id="1.10.287.130">
    <property type="match status" value="1"/>
</dbReference>
<reference evidence="8" key="1">
    <citation type="journal article" date="2012" name="J. Microbiol. Biotechnol.">
        <title>Ramlibacter ginsenosidimutans sp. nov., with ginsenoside-converting activity.</title>
        <authorList>
            <person name="Wang L."/>
            <person name="An D.S."/>
            <person name="Kim S.G."/>
            <person name="Jin F.X."/>
            <person name="Kim S.C."/>
            <person name="Lee S.T."/>
            <person name="Im W.T."/>
        </authorList>
    </citation>
    <scope>NUCLEOTIDE SEQUENCE</scope>
    <source>
        <strain evidence="8">KACC 17527</strain>
    </source>
</reference>
<dbReference type="AlphaFoldDB" id="A0A934TUH1"/>
<dbReference type="PRINTS" id="PR00344">
    <property type="entry name" value="BCTRLSENSOR"/>
</dbReference>
<evidence type="ECO:0000256" key="6">
    <source>
        <dbReference type="ARBA" id="ARBA00022777"/>
    </source>
</evidence>
<dbReference type="SMART" id="SM00387">
    <property type="entry name" value="HATPase_c"/>
    <property type="match status" value="1"/>
</dbReference>
<dbReference type="InterPro" id="IPR050351">
    <property type="entry name" value="BphY/WalK/GraS-like"/>
</dbReference>
<dbReference type="EMBL" id="JAEPWM010000006">
    <property type="protein sequence ID" value="MBK6007643.1"/>
    <property type="molecule type" value="Genomic_DNA"/>
</dbReference>